<dbReference type="GO" id="GO:0042134">
    <property type="term" value="F:rRNA primary transcript binding"/>
    <property type="evidence" value="ECO:0007669"/>
    <property type="project" value="EnsemblFungi"/>
</dbReference>
<dbReference type="OrthoDB" id="4033941at2759"/>
<proteinExistence type="predicted"/>
<evidence type="ECO:0000313" key="3">
    <source>
        <dbReference type="Proteomes" id="UP000005627"/>
    </source>
</evidence>
<dbReference type="GO" id="GO:0000294">
    <property type="term" value="P:nuclear-transcribed mRNA catabolic process, RNase MRP-dependent"/>
    <property type="evidence" value="ECO:0007669"/>
    <property type="project" value="EnsemblFungi"/>
</dbReference>
<name>G8ZTC3_TORDE</name>
<dbReference type="GO" id="GO:0000460">
    <property type="term" value="P:maturation of 5.8S rRNA"/>
    <property type="evidence" value="ECO:0007669"/>
    <property type="project" value="EnsemblFungi"/>
</dbReference>
<dbReference type="InParanoid" id="G8ZTC3"/>
<keyword evidence="3" id="KW-1185">Reference proteome</keyword>
<dbReference type="eggNOG" id="ENOG502S7W4">
    <property type="taxonomic scope" value="Eukaryota"/>
</dbReference>
<protein>
    <recommendedName>
        <fullName evidence="1">DNA/RNA-binding protein Alba-like domain-containing protein</fullName>
    </recommendedName>
</protein>
<evidence type="ECO:0000313" key="2">
    <source>
        <dbReference type="EMBL" id="CCE91867.1"/>
    </source>
</evidence>
<feature type="domain" description="DNA/RNA-binding protein Alba-like" evidence="1">
    <location>
        <begin position="56"/>
        <end position="114"/>
    </location>
</feature>
<dbReference type="GO" id="GO:0005697">
    <property type="term" value="C:telomerase holoenzyme complex"/>
    <property type="evidence" value="ECO:0007669"/>
    <property type="project" value="EnsemblFungi"/>
</dbReference>
<dbReference type="EMBL" id="HE616745">
    <property type="protein sequence ID" value="CCE91867.1"/>
    <property type="molecule type" value="Genomic_DNA"/>
</dbReference>
<dbReference type="GO" id="GO:0001682">
    <property type="term" value="P:tRNA 5'-leader removal"/>
    <property type="evidence" value="ECO:0007669"/>
    <property type="project" value="EnsemblFungi"/>
</dbReference>
<dbReference type="RefSeq" id="XP_003681078.1">
    <property type="nucleotide sequence ID" value="XM_003681030.1"/>
</dbReference>
<organism evidence="2 3">
    <name type="scientific">Torulaspora delbrueckii</name>
    <name type="common">Yeast</name>
    <name type="synonym">Candida colliculosa</name>
    <dbReference type="NCBI Taxonomy" id="4950"/>
    <lineage>
        <taxon>Eukaryota</taxon>
        <taxon>Fungi</taxon>
        <taxon>Dikarya</taxon>
        <taxon>Ascomycota</taxon>
        <taxon>Saccharomycotina</taxon>
        <taxon>Saccharomycetes</taxon>
        <taxon>Saccharomycetales</taxon>
        <taxon>Saccharomycetaceae</taxon>
        <taxon>Torulaspora</taxon>
    </lineage>
</organism>
<dbReference type="InterPro" id="IPR002775">
    <property type="entry name" value="DNA/RNA-bd_Alba-like"/>
</dbReference>
<dbReference type="Proteomes" id="UP000005627">
    <property type="component" value="Chromosome 4"/>
</dbReference>
<reference evidence="2 3" key="1">
    <citation type="journal article" date="2011" name="Proc. Natl. Acad. Sci. U.S.A.">
        <title>Evolutionary erosion of yeast sex chromosomes by mating-type switching accidents.</title>
        <authorList>
            <person name="Gordon J.L."/>
            <person name="Armisen D."/>
            <person name="Proux-Wera E."/>
            <person name="Oheigeartaigh S.S."/>
            <person name="Byrne K.P."/>
            <person name="Wolfe K.H."/>
        </authorList>
    </citation>
    <scope>NUCLEOTIDE SEQUENCE [LARGE SCALE GENOMIC DNA]</scope>
    <source>
        <strain evidence="3">ATCC 10662 / CBS 1146 / NBRC 0425 / NCYC 2629 / NRRL Y-866</strain>
    </source>
</reference>
<dbReference type="GO" id="GO:0005655">
    <property type="term" value="C:nucleolar ribonuclease P complex"/>
    <property type="evidence" value="ECO:0007669"/>
    <property type="project" value="EnsemblFungi"/>
</dbReference>
<dbReference type="STRING" id="1076872.G8ZTC3"/>
<evidence type="ECO:0000259" key="1">
    <source>
        <dbReference type="Pfam" id="PF01918"/>
    </source>
</evidence>
<dbReference type="AlphaFoldDB" id="G8ZTC3"/>
<sequence length="158" mass="18098">MEIPRIEFDGEDAHIDLDDQGQCMQFIRDKVIPGCVDDCQALEGEIIMFRKITKNDSIQQTLEKLEAGKTRFVCVYAYGPHIHKLLSVVEIFKKIPSRKSESKVTLKQWNKLSSFVSVQQGQNELLEKRTRVPILITVIAKPSDQEPLELPLKAFTKQ</sequence>
<dbReference type="GO" id="GO:0000172">
    <property type="term" value="C:ribonuclease MRP complex"/>
    <property type="evidence" value="ECO:0007669"/>
    <property type="project" value="EnsemblFungi"/>
</dbReference>
<dbReference type="HOGENOM" id="CLU_115485_0_0_1"/>
<dbReference type="GO" id="GO:0000171">
    <property type="term" value="F:ribonuclease MRP activity"/>
    <property type="evidence" value="ECO:0007669"/>
    <property type="project" value="EnsemblFungi"/>
</dbReference>
<gene>
    <name evidence="2" type="primary">TDEL0D02830</name>
    <name evidence="2" type="ORF">TDEL_0D02830</name>
</gene>
<dbReference type="KEGG" id="tdl:TDEL_0D02830"/>
<dbReference type="GO" id="GO:0034965">
    <property type="term" value="P:intronic box C/D snoRNA processing"/>
    <property type="evidence" value="ECO:0007669"/>
    <property type="project" value="EnsemblFungi"/>
</dbReference>
<accession>G8ZTC3</accession>
<dbReference type="GO" id="GO:0005829">
    <property type="term" value="C:cytosol"/>
    <property type="evidence" value="ECO:0007669"/>
    <property type="project" value="EnsemblFungi"/>
</dbReference>
<dbReference type="Pfam" id="PF01918">
    <property type="entry name" value="Alba"/>
    <property type="match status" value="1"/>
</dbReference>
<dbReference type="GeneID" id="11502302"/>
<dbReference type="FunCoup" id="G8ZTC3">
    <property type="interactions" value="109"/>
</dbReference>
<dbReference type="GO" id="GO:0004526">
    <property type="term" value="F:ribonuclease P activity"/>
    <property type="evidence" value="ECO:0007669"/>
    <property type="project" value="EnsemblFungi"/>
</dbReference>